<dbReference type="PANTHER" id="PTHR24083">
    <property type="entry name" value="NUCLEAR HORMONE RECEPTOR"/>
    <property type="match status" value="1"/>
</dbReference>
<sequence length="262" mass="30006">FRISTFSPKLVDGLTIDEFLPGPSKLGAKFEPMRAQPYEPISIRLVPVEIYIGQRVSMDFSNFDYTAKKLWMFQDVVYSMEFIKALPVFHLLDDCSKRVLLASALACSNFTNAFFSYCNHSDRTYYPDGGTMSWNNEIQEQSPDSTRFHTSIIAAIREAQLDKREYTLLKIIVVCNPMLDGLSPSDVTLLQAEKERYTKTLISYVLARRGVKEGPPIFAKLMSIIEIVTRLTSWQKSKHILILAMGLYKYKIPFAETIFHSQ</sequence>
<organism evidence="5 6">
    <name type="scientific">Pristionchus entomophagus</name>
    <dbReference type="NCBI Taxonomy" id="358040"/>
    <lineage>
        <taxon>Eukaryota</taxon>
        <taxon>Metazoa</taxon>
        <taxon>Ecdysozoa</taxon>
        <taxon>Nematoda</taxon>
        <taxon>Chromadorea</taxon>
        <taxon>Rhabditida</taxon>
        <taxon>Rhabditina</taxon>
        <taxon>Diplogasteromorpha</taxon>
        <taxon>Diplogasteroidea</taxon>
        <taxon>Neodiplogasteridae</taxon>
        <taxon>Pristionchus</taxon>
    </lineage>
</organism>
<evidence type="ECO:0000313" key="5">
    <source>
        <dbReference type="EMBL" id="GMT04498.1"/>
    </source>
</evidence>
<evidence type="ECO:0000259" key="4">
    <source>
        <dbReference type="PROSITE" id="PS51843"/>
    </source>
</evidence>
<proteinExistence type="predicted"/>
<dbReference type="SMART" id="SM00430">
    <property type="entry name" value="HOLI"/>
    <property type="match status" value="1"/>
</dbReference>
<dbReference type="Pfam" id="PF00104">
    <property type="entry name" value="Hormone_recep"/>
    <property type="match status" value="1"/>
</dbReference>
<feature type="domain" description="NR LBD" evidence="4">
    <location>
        <begin position="37"/>
        <end position="261"/>
    </location>
</feature>
<dbReference type="FunFam" id="1.10.565.10:FF:000096">
    <property type="entry name" value="Uncharacterized protein"/>
    <property type="match status" value="1"/>
</dbReference>
<feature type="non-terminal residue" evidence="5">
    <location>
        <position position="1"/>
    </location>
</feature>
<dbReference type="PROSITE" id="PS51843">
    <property type="entry name" value="NR_LBD"/>
    <property type="match status" value="1"/>
</dbReference>
<dbReference type="Gene3D" id="1.10.565.10">
    <property type="entry name" value="Retinoid X Receptor"/>
    <property type="match status" value="1"/>
</dbReference>
<evidence type="ECO:0000256" key="1">
    <source>
        <dbReference type="ARBA" id="ARBA00023015"/>
    </source>
</evidence>
<name>A0AAV5UDN2_9BILA</name>
<dbReference type="EMBL" id="BTSX01000006">
    <property type="protein sequence ID" value="GMT04498.1"/>
    <property type="molecule type" value="Genomic_DNA"/>
</dbReference>
<dbReference type="AlphaFoldDB" id="A0AAV5UDN2"/>
<reference evidence="5" key="1">
    <citation type="submission" date="2023-10" db="EMBL/GenBank/DDBJ databases">
        <title>Genome assembly of Pristionchus species.</title>
        <authorList>
            <person name="Yoshida K."/>
            <person name="Sommer R.J."/>
        </authorList>
    </citation>
    <scope>NUCLEOTIDE SEQUENCE</scope>
    <source>
        <strain evidence="5">RS0144</strain>
    </source>
</reference>
<comment type="caution">
    <text evidence="5">The sequence shown here is derived from an EMBL/GenBank/DDBJ whole genome shotgun (WGS) entry which is preliminary data.</text>
</comment>
<accession>A0AAV5UDN2</accession>
<evidence type="ECO:0000256" key="3">
    <source>
        <dbReference type="ARBA" id="ARBA00023170"/>
    </source>
</evidence>
<protein>
    <recommendedName>
        <fullName evidence="4">NR LBD domain-containing protein</fullName>
    </recommendedName>
</protein>
<gene>
    <name evidence="5" type="ORF">PENTCL1PPCAC_26672</name>
</gene>
<keyword evidence="3" id="KW-0675">Receptor</keyword>
<dbReference type="Proteomes" id="UP001432027">
    <property type="component" value="Unassembled WGS sequence"/>
</dbReference>
<dbReference type="InterPro" id="IPR050274">
    <property type="entry name" value="Nuclear_hormone_rcpt_NR2"/>
</dbReference>
<keyword evidence="2" id="KW-0804">Transcription</keyword>
<evidence type="ECO:0000313" key="6">
    <source>
        <dbReference type="Proteomes" id="UP001432027"/>
    </source>
</evidence>
<keyword evidence="6" id="KW-1185">Reference proteome</keyword>
<dbReference type="InterPro" id="IPR000536">
    <property type="entry name" value="Nucl_hrmn_rcpt_lig-bd"/>
</dbReference>
<dbReference type="InterPro" id="IPR035500">
    <property type="entry name" value="NHR-like_dom_sf"/>
</dbReference>
<dbReference type="SUPFAM" id="SSF48508">
    <property type="entry name" value="Nuclear receptor ligand-binding domain"/>
    <property type="match status" value="1"/>
</dbReference>
<keyword evidence="1" id="KW-0805">Transcription regulation</keyword>
<evidence type="ECO:0000256" key="2">
    <source>
        <dbReference type="ARBA" id="ARBA00023163"/>
    </source>
</evidence>